<feature type="region of interest" description="Disordered" evidence="1">
    <location>
        <begin position="924"/>
        <end position="944"/>
    </location>
</feature>
<comment type="caution">
    <text evidence="2">The sequence shown here is derived from an EMBL/GenBank/DDBJ whole genome shotgun (WGS) entry which is preliminary data.</text>
</comment>
<feature type="compositionally biased region" description="Basic and acidic residues" evidence="1">
    <location>
        <begin position="385"/>
        <end position="396"/>
    </location>
</feature>
<evidence type="ECO:0000313" key="3">
    <source>
        <dbReference type="Proteomes" id="UP000570595"/>
    </source>
</evidence>
<feature type="region of interest" description="Disordered" evidence="1">
    <location>
        <begin position="374"/>
        <end position="396"/>
    </location>
</feature>
<protein>
    <submittedName>
        <fullName evidence="2">Uncharacterized protein</fullName>
    </submittedName>
</protein>
<evidence type="ECO:0000256" key="1">
    <source>
        <dbReference type="SAM" id="MobiDB-lite"/>
    </source>
</evidence>
<sequence>MLPGVHSAKRIHAVLLKEGGRHLSKPYDRPRSEWAEDAQKLAELTAEFSNFGLLRLPQTGLGEVITELSDVNLEDTCSSTWKDEKTPGSVMTATLWARRGAPKEPYHLDCISFHQRLKDTTALSNLTGPFKKLINTSGIPGFTDVRYLSKYYVNLKYFMPTQLEGDGLTCQQQLNRRIQEGLGDDLSATYGIDPTHSGGYLLAFNTAHEISSNAGTQEYWSLDQDEVVRGVELAWFRDTGKYMIVSLTIISPYNMPIQGNYPIHYSNLEGMNIDASASAATNESFSAYIAYSEAASGDVCRQHSNSGLVLDQLFGRRSLSRAGTVASLLHVKSYRPNRTAHLRHISSPMFILHGPTAAVVMVLMLMTTRVDALRGGRSRARRDRRTPYDRAPRSRRKLDDVTAALSSLGVSRVPDQTLSEMSTELLRMGIAPDREGVQQQDWDEMSDSFSNFHLADTCYSTWKDDRTPGSVMTATLWARRGAPDEPYNLDCISFHQRLKHTTTLSNLTGSFRKLVNISEVPGHPRTGVRYMSKYYVNLKYFMPAQLEGDGLTCQQQLDRRIHQGLGDDLSATYGFDPTHSGGYLLAFNTAHEISASSMRRAFWDIDEDRAERSSPYGRARGSRRAHLRKTESLEEREALLQRLRAQQHFNEMMGSFSSFGVAPTSGGDGTCQSTWKDEKTPGSVTTAALWARRGAPNEPYHLDCISFHQRCEGATPYYDRSNLFKTLIPDDEMPISFEYMSKYYVNLKYFMLTQLEGDGLTCQQQLDRRIHEGLGDDLSAYSDTLEYGIDPAHFGVYRWAFDNVRTISSDTSGKWEYWFSDKAGIKRGVELRWANNVEKYMIVSLSVISPYKVATSDGYPVRHSNLDELNRKSRSFLEGQTEYAALNQLLTLVMTFFKPYVTIATVTWLMVMAMVGAPKDPRSALQARRARSTPYGRRSAERPEHEYPNRVEMRLLGFEIAQQNADELLYELSRVTVASGGGEDACHSTWKDDKTGGNASATLWAWRGSPKDSYHLDCASFHERFNGTTDSYDPPGFFGWIIPEREVPDYDWYMSKYYVSLRHFMSRTKLTGGLTCRQQLDRMIWDKSGVYSLASGIAEKISSIGAGRWEFWSFDDKMDRRGVELALPTNTELGSMAEFKIVSLTVISHRNVRLPSGYPIHHSRAENLTSIAQSFVKRGYDSEVDLLMACGRAARVLMGGEGKPSSEAVAIRLIHQAVLRGA</sequence>
<accession>A0A7J6LRK9</accession>
<name>A0A7J6LRK9_PEROL</name>
<dbReference type="Proteomes" id="UP000570595">
    <property type="component" value="Unassembled WGS sequence"/>
</dbReference>
<organism evidence="2 3">
    <name type="scientific">Perkinsus olseni</name>
    <name type="common">Perkinsus atlanticus</name>
    <dbReference type="NCBI Taxonomy" id="32597"/>
    <lineage>
        <taxon>Eukaryota</taxon>
        <taxon>Sar</taxon>
        <taxon>Alveolata</taxon>
        <taxon>Perkinsozoa</taxon>
        <taxon>Perkinsea</taxon>
        <taxon>Perkinsida</taxon>
        <taxon>Perkinsidae</taxon>
        <taxon>Perkinsus</taxon>
    </lineage>
</organism>
<reference evidence="2 3" key="1">
    <citation type="submission" date="2020-04" db="EMBL/GenBank/DDBJ databases">
        <title>Perkinsus olseni comparative genomics.</title>
        <authorList>
            <person name="Bogema D.R."/>
        </authorList>
    </citation>
    <scope>NUCLEOTIDE SEQUENCE [LARGE SCALE GENOMIC DNA]</scope>
    <source>
        <strain evidence="2">ATCC PRA-179</strain>
    </source>
</reference>
<gene>
    <name evidence="2" type="ORF">FOZ61_002860</name>
</gene>
<dbReference type="EMBL" id="JABAHT010000183">
    <property type="protein sequence ID" value="KAF4661938.1"/>
    <property type="molecule type" value="Genomic_DNA"/>
</dbReference>
<dbReference type="AlphaFoldDB" id="A0A7J6LRK9"/>
<proteinExistence type="predicted"/>
<evidence type="ECO:0000313" key="2">
    <source>
        <dbReference type="EMBL" id="KAF4661938.1"/>
    </source>
</evidence>
<dbReference type="OrthoDB" id="10563606at2759"/>